<dbReference type="RefSeq" id="WP_349214997.1">
    <property type="nucleotide sequence ID" value="NZ_JBBMFA010000059.1"/>
</dbReference>
<evidence type="ECO:0000313" key="2">
    <source>
        <dbReference type="Proteomes" id="UP001477672"/>
    </source>
</evidence>
<dbReference type="Proteomes" id="UP001477672">
    <property type="component" value="Unassembled WGS sequence"/>
</dbReference>
<gene>
    <name evidence="1" type="ORF">WMO24_03840</name>
</gene>
<evidence type="ECO:0000313" key="1">
    <source>
        <dbReference type="EMBL" id="MEQ2519564.1"/>
    </source>
</evidence>
<protein>
    <recommendedName>
        <fullName evidence="3">DUF4830 domain-containing protein</fullName>
    </recommendedName>
</protein>
<keyword evidence="2" id="KW-1185">Reference proteome</keyword>
<dbReference type="EMBL" id="JBBMFA010000059">
    <property type="protein sequence ID" value="MEQ2519564.1"/>
    <property type="molecule type" value="Genomic_DNA"/>
</dbReference>
<accession>A0ABV1GCJ6</accession>
<comment type="caution">
    <text evidence="1">The sequence shown here is derived from an EMBL/GenBank/DDBJ whole genome shotgun (WGS) entry which is preliminary data.</text>
</comment>
<reference evidence="1 2" key="1">
    <citation type="submission" date="2024-03" db="EMBL/GenBank/DDBJ databases">
        <title>Human intestinal bacterial collection.</title>
        <authorList>
            <person name="Pauvert C."/>
            <person name="Hitch T.C.A."/>
            <person name="Clavel T."/>
        </authorList>
    </citation>
    <scope>NUCLEOTIDE SEQUENCE [LARGE SCALE GENOMIC DNA]</scope>
    <source>
        <strain evidence="1 2">CLA-JM-H11</strain>
    </source>
</reference>
<proteinExistence type="predicted"/>
<evidence type="ECO:0008006" key="3">
    <source>
        <dbReference type="Google" id="ProtNLM"/>
    </source>
</evidence>
<organism evidence="1 2">
    <name type="scientific">Ruthenibacterium intestinale</name>
    <dbReference type="NCBI Taxonomy" id="3133163"/>
    <lineage>
        <taxon>Bacteria</taxon>
        <taxon>Bacillati</taxon>
        <taxon>Bacillota</taxon>
        <taxon>Clostridia</taxon>
        <taxon>Eubacteriales</taxon>
        <taxon>Oscillospiraceae</taxon>
        <taxon>Ruthenibacterium</taxon>
    </lineage>
</organism>
<sequence length="145" mass="16414">MKKKRLAAGLLVLAAIGLFVYFRPLPLADTLNGSDQLLVLLEQTTIENGKPHMEVSQYDRLTPEQQDLIRALFADATYHRTLHTPFSDGSTRKLSDRVAYVHTFDENAWVATVYFSEAGELSANYRTHRLNDASQLMEELAKICQ</sequence>
<name>A0ABV1GCJ6_9FIRM</name>